<dbReference type="InterPro" id="IPR019727">
    <property type="entry name" value="ATP_synth_F0_fsu_mt_fun"/>
</dbReference>
<name>A0A6G1KYX9_9PEZI</name>
<evidence type="ECO:0000256" key="1">
    <source>
        <dbReference type="SAM" id="Phobius"/>
    </source>
</evidence>
<keyword evidence="1" id="KW-0812">Transmembrane</keyword>
<accession>A0A6G1KYX9</accession>
<dbReference type="GO" id="GO:0046933">
    <property type="term" value="F:proton-transporting ATP synthase activity, rotational mechanism"/>
    <property type="evidence" value="ECO:0007669"/>
    <property type="project" value="TreeGrafter"/>
</dbReference>
<dbReference type="PANTHER" id="PTHR28161:SF1">
    <property type="entry name" value="ATP SYNTHASE SUBUNIT F, MITOCHONDRIAL"/>
    <property type="match status" value="1"/>
</dbReference>
<dbReference type="Pfam" id="PF10791">
    <property type="entry name" value="F1F0-ATPsyn_F"/>
    <property type="match status" value="1"/>
</dbReference>
<evidence type="ECO:0000313" key="2">
    <source>
        <dbReference type="EMBL" id="KAF2765368.1"/>
    </source>
</evidence>
<dbReference type="EMBL" id="ML995894">
    <property type="protein sequence ID" value="KAF2765368.1"/>
    <property type="molecule type" value="Genomic_DNA"/>
</dbReference>
<sequence>MVSTIVPPKVASPNAIGGAADAARMKRVVDFYEKLPRGQAPPLQPRGLLQRYQQRYMAKGSGVPLLHLFGGLMLIGYAQNYYFHLRHHKNHAH</sequence>
<keyword evidence="1" id="KW-0472">Membrane</keyword>
<dbReference type="PANTHER" id="PTHR28161">
    <property type="entry name" value="ATP SYNTHASE SUBUNIT F, MITOCHONDRIAL"/>
    <property type="match status" value="1"/>
</dbReference>
<gene>
    <name evidence="2" type="ORF">EJ03DRAFT_280207</name>
</gene>
<protein>
    <submittedName>
        <fullName evidence="2">Uncharacterized protein</fullName>
    </submittedName>
</protein>
<evidence type="ECO:0000313" key="3">
    <source>
        <dbReference type="Proteomes" id="UP000799436"/>
    </source>
</evidence>
<proteinExistence type="predicted"/>
<feature type="transmembrane region" description="Helical" evidence="1">
    <location>
        <begin position="65"/>
        <end position="83"/>
    </location>
</feature>
<reference evidence="2" key="1">
    <citation type="journal article" date="2020" name="Stud. Mycol.">
        <title>101 Dothideomycetes genomes: a test case for predicting lifestyles and emergence of pathogens.</title>
        <authorList>
            <person name="Haridas S."/>
            <person name="Albert R."/>
            <person name="Binder M."/>
            <person name="Bloem J."/>
            <person name="Labutti K."/>
            <person name="Salamov A."/>
            <person name="Andreopoulos B."/>
            <person name="Baker S."/>
            <person name="Barry K."/>
            <person name="Bills G."/>
            <person name="Bluhm B."/>
            <person name="Cannon C."/>
            <person name="Castanera R."/>
            <person name="Culley D."/>
            <person name="Daum C."/>
            <person name="Ezra D."/>
            <person name="Gonzalez J."/>
            <person name="Henrissat B."/>
            <person name="Kuo A."/>
            <person name="Liang C."/>
            <person name="Lipzen A."/>
            <person name="Lutzoni F."/>
            <person name="Magnuson J."/>
            <person name="Mondo S."/>
            <person name="Nolan M."/>
            <person name="Ohm R."/>
            <person name="Pangilinan J."/>
            <person name="Park H.-J."/>
            <person name="Ramirez L."/>
            <person name="Alfaro M."/>
            <person name="Sun H."/>
            <person name="Tritt A."/>
            <person name="Yoshinaga Y."/>
            <person name="Zwiers L.-H."/>
            <person name="Turgeon B."/>
            <person name="Goodwin S."/>
            <person name="Spatafora J."/>
            <person name="Crous P."/>
            <person name="Grigoriev I."/>
        </authorList>
    </citation>
    <scope>NUCLEOTIDE SEQUENCE</scope>
    <source>
        <strain evidence="2">CBS 116005</strain>
    </source>
</reference>
<dbReference type="OrthoDB" id="5561579at2759"/>
<dbReference type="AlphaFoldDB" id="A0A6G1KYX9"/>
<organism evidence="2 3">
    <name type="scientific">Teratosphaeria nubilosa</name>
    <dbReference type="NCBI Taxonomy" id="161662"/>
    <lineage>
        <taxon>Eukaryota</taxon>
        <taxon>Fungi</taxon>
        <taxon>Dikarya</taxon>
        <taxon>Ascomycota</taxon>
        <taxon>Pezizomycotina</taxon>
        <taxon>Dothideomycetes</taxon>
        <taxon>Dothideomycetidae</taxon>
        <taxon>Mycosphaerellales</taxon>
        <taxon>Teratosphaeriaceae</taxon>
        <taxon>Teratosphaeria</taxon>
    </lineage>
</organism>
<dbReference type="Proteomes" id="UP000799436">
    <property type="component" value="Unassembled WGS sequence"/>
</dbReference>
<keyword evidence="1" id="KW-1133">Transmembrane helix</keyword>
<keyword evidence="3" id="KW-1185">Reference proteome</keyword>